<dbReference type="SUPFAM" id="SSF52218">
    <property type="entry name" value="Flavoproteins"/>
    <property type="match status" value="1"/>
</dbReference>
<evidence type="ECO:0000313" key="5">
    <source>
        <dbReference type="Proteomes" id="UP000005632"/>
    </source>
</evidence>
<evidence type="ECO:0000256" key="1">
    <source>
        <dbReference type="ARBA" id="ARBA00022630"/>
    </source>
</evidence>
<name>G8QXP4_SPHPG</name>
<proteinExistence type="predicted"/>
<dbReference type="InterPro" id="IPR051796">
    <property type="entry name" value="ISF_SsuE-like"/>
</dbReference>
<gene>
    <name evidence="4" type="ordered locus">SpiGrapes_2938</name>
</gene>
<dbReference type="Pfam" id="PF03358">
    <property type="entry name" value="FMN_red"/>
    <property type="match status" value="1"/>
</dbReference>
<dbReference type="STRING" id="158190.SpiGrapes_2938"/>
<dbReference type="HOGENOM" id="CLU_050993_6_1_12"/>
<dbReference type="KEGG" id="sgp:SpiGrapes_2938"/>
<keyword evidence="2" id="KW-0288">FMN</keyword>
<dbReference type="InterPro" id="IPR029039">
    <property type="entry name" value="Flavoprotein-like_sf"/>
</dbReference>
<dbReference type="Gene3D" id="3.40.50.360">
    <property type="match status" value="1"/>
</dbReference>
<keyword evidence="5" id="KW-1185">Reference proteome</keyword>
<dbReference type="GO" id="GO:0016491">
    <property type="term" value="F:oxidoreductase activity"/>
    <property type="evidence" value="ECO:0007669"/>
    <property type="project" value="InterPro"/>
</dbReference>
<evidence type="ECO:0000259" key="3">
    <source>
        <dbReference type="Pfam" id="PF03358"/>
    </source>
</evidence>
<protein>
    <submittedName>
        <fullName evidence="4">NADPH-dependent FMN reductase</fullName>
    </submittedName>
</protein>
<dbReference type="InterPro" id="IPR005025">
    <property type="entry name" value="FMN_Rdtase-like_dom"/>
</dbReference>
<evidence type="ECO:0000256" key="2">
    <source>
        <dbReference type="ARBA" id="ARBA00022643"/>
    </source>
</evidence>
<dbReference type="eggNOG" id="COG0655">
    <property type="taxonomic scope" value="Bacteria"/>
</dbReference>
<dbReference type="EMBL" id="CP003155">
    <property type="protein sequence ID" value="AEV30688.1"/>
    <property type="molecule type" value="Genomic_DNA"/>
</dbReference>
<dbReference type="PANTHER" id="PTHR43278:SF4">
    <property type="entry name" value="NAD(P)H-DEPENDENT FMN-CONTAINING OXIDOREDUCTASE YWQN-RELATED"/>
    <property type="match status" value="1"/>
</dbReference>
<dbReference type="RefSeq" id="WP_014271527.1">
    <property type="nucleotide sequence ID" value="NC_016633.1"/>
</dbReference>
<dbReference type="AlphaFoldDB" id="G8QXP4"/>
<keyword evidence="1" id="KW-0285">Flavoprotein</keyword>
<evidence type="ECO:0000313" key="4">
    <source>
        <dbReference type="EMBL" id="AEV30688.1"/>
    </source>
</evidence>
<feature type="domain" description="NADPH-dependent FMN reductase-like" evidence="3">
    <location>
        <begin position="1"/>
        <end position="129"/>
    </location>
</feature>
<organism evidence="4 5">
    <name type="scientific">Sphaerochaeta pleomorpha (strain ATCC BAA-1885 / DSM 22778 / Grapes)</name>
    <dbReference type="NCBI Taxonomy" id="158190"/>
    <lineage>
        <taxon>Bacteria</taxon>
        <taxon>Pseudomonadati</taxon>
        <taxon>Spirochaetota</taxon>
        <taxon>Spirochaetia</taxon>
        <taxon>Spirochaetales</taxon>
        <taxon>Sphaerochaetaceae</taxon>
        <taxon>Sphaerochaeta</taxon>
    </lineage>
</organism>
<dbReference type="PANTHER" id="PTHR43278">
    <property type="entry name" value="NAD(P)H-DEPENDENT FMN-CONTAINING OXIDOREDUCTASE YWQN-RELATED"/>
    <property type="match status" value="1"/>
</dbReference>
<accession>G8QXP4</accession>
<sequence length="176" mass="20108">MKMLIVHGSARKDGNSSTLANEFEIEAAQQYSVETIYLHEKKINHCTGCKQCRDLGICVFNDDMKLLINQFKEADAVCFASPVYWWGISSMLKTFLDRLYSLEIEDFKGKKFFLIVTGEDSLEGIQYQLLKEQFNAICEYTEMQFAGYLPVCADDDNPAKDNAKALSQARKLIQEM</sequence>
<dbReference type="OrthoDB" id="3789967at2"/>
<reference evidence="4 5" key="1">
    <citation type="submission" date="2011-11" db="EMBL/GenBank/DDBJ databases">
        <title>Complete sequence of Spirochaeta sp. grapes.</title>
        <authorList>
            <consortium name="US DOE Joint Genome Institute"/>
            <person name="Lucas S."/>
            <person name="Han J."/>
            <person name="Lapidus A."/>
            <person name="Cheng J.-F."/>
            <person name="Goodwin L."/>
            <person name="Pitluck S."/>
            <person name="Peters L."/>
            <person name="Ovchinnikova G."/>
            <person name="Munk A.C."/>
            <person name="Detter J.C."/>
            <person name="Han C."/>
            <person name="Tapia R."/>
            <person name="Land M."/>
            <person name="Hauser L."/>
            <person name="Kyrpides N."/>
            <person name="Ivanova N."/>
            <person name="Pagani I."/>
            <person name="Ritalahtilisa K."/>
            <person name="Loeffler F."/>
            <person name="Woyke T."/>
        </authorList>
    </citation>
    <scope>NUCLEOTIDE SEQUENCE [LARGE SCALE GENOMIC DNA]</scope>
    <source>
        <strain evidence="5">ATCC BAA-1885 / DSM 22778 / Grapes</strain>
    </source>
</reference>
<dbReference type="Proteomes" id="UP000005632">
    <property type="component" value="Chromosome"/>
</dbReference>